<evidence type="ECO:0000313" key="7">
    <source>
        <dbReference type="EMBL" id="TNN18857.1"/>
    </source>
</evidence>
<dbReference type="Proteomes" id="UP000311919">
    <property type="component" value="Unassembled WGS sequence"/>
</dbReference>
<feature type="region of interest" description="Disordered" evidence="5">
    <location>
        <begin position="411"/>
        <end position="445"/>
    </location>
</feature>
<dbReference type="PROSITE" id="PS50888">
    <property type="entry name" value="BHLH"/>
    <property type="match status" value="1"/>
</dbReference>
<dbReference type="CDD" id="cd11417">
    <property type="entry name" value="bHLH_TS_PTF1A"/>
    <property type="match status" value="1"/>
</dbReference>
<evidence type="ECO:0000256" key="4">
    <source>
        <dbReference type="ARBA" id="ARBA00023242"/>
    </source>
</evidence>
<name>A0A4Z2DR57_SCHJA</name>
<reference evidence="7 8" key="1">
    <citation type="submission" date="2019-03" db="EMBL/GenBank/DDBJ databases">
        <title>An improved genome assembly of the fluke Schistosoma japonicum.</title>
        <authorList>
            <person name="Hu W."/>
            <person name="Luo F."/>
            <person name="Yin M."/>
            <person name="Mo X."/>
            <person name="Sun C."/>
            <person name="Wu Q."/>
            <person name="Zhu B."/>
            <person name="Xiang M."/>
            <person name="Wang J."/>
            <person name="Wang Y."/>
            <person name="Zhang T."/>
            <person name="Xu B."/>
            <person name="Zheng H."/>
            <person name="Feng Z."/>
        </authorList>
    </citation>
    <scope>NUCLEOTIDE SEQUENCE [LARGE SCALE GENOMIC DNA]</scope>
    <source>
        <strain evidence="7">HuSjv2</strain>
        <tissue evidence="7">Worms</tissue>
    </source>
</reference>
<dbReference type="GO" id="GO:0000977">
    <property type="term" value="F:RNA polymerase II transcription regulatory region sequence-specific DNA binding"/>
    <property type="evidence" value="ECO:0007669"/>
    <property type="project" value="TreeGrafter"/>
</dbReference>
<dbReference type="GO" id="GO:0032502">
    <property type="term" value="P:developmental process"/>
    <property type="evidence" value="ECO:0007669"/>
    <property type="project" value="TreeGrafter"/>
</dbReference>
<evidence type="ECO:0000256" key="1">
    <source>
        <dbReference type="ARBA" id="ARBA00023015"/>
    </source>
</evidence>
<keyword evidence="4" id="KW-0539">Nucleus</keyword>
<proteinExistence type="predicted"/>
<evidence type="ECO:0000256" key="3">
    <source>
        <dbReference type="ARBA" id="ARBA00023163"/>
    </source>
</evidence>
<dbReference type="GO" id="GO:0000981">
    <property type="term" value="F:DNA-binding transcription factor activity, RNA polymerase II-specific"/>
    <property type="evidence" value="ECO:0007669"/>
    <property type="project" value="TreeGrafter"/>
</dbReference>
<organism evidence="7 8">
    <name type="scientific">Schistosoma japonicum</name>
    <name type="common">Blood fluke</name>
    <dbReference type="NCBI Taxonomy" id="6182"/>
    <lineage>
        <taxon>Eukaryota</taxon>
        <taxon>Metazoa</taxon>
        <taxon>Spiralia</taxon>
        <taxon>Lophotrochozoa</taxon>
        <taxon>Platyhelminthes</taxon>
        <taxon>Trematoda</taxon>
        <taxon>Digenea</taxon>
        <taxon>Strigeidida</taxon>
        <taxon>Schistosomatoidea</taxon>
        <taxon>Schistosomatidae</taxon>
        <taxon>Schistosoma</taxon>
    </lineage>
</organism>
<gene>
    <name evidence="7" type="ORF">EWB00_009853</name>
</gene>
<keyword evidence="8" id="KW-1185">Reference proteome</keyword>
<feature type="compositionally biased region" description="Polar residues" evidence="5">
    <location>
        <begin position="424"/>
        <end position="437"/>
    </location>
</feature>
<dbReference type="OrthoDB" id="10048995at2759"/>
<dbReference type="STRING" id="6182.A0A4Z2DR57"/>
<comment type="caution">
    <text evidence="7">The sequence shown here is derived from an EMBL/GenBank/DDBJ whole genome shotgun (WGS) entry which is preliminary data.</text>
</comment>
<protein>
    <submittedName>
        <fullName evidence="7">Pancreas transcription factor 1 subunit alpha isoform 1</fullName>
    </submittedName>
</protein>
<dbReference type="PANTHER" id="PTHR23349">
    <property type="entry name" value="BASIC HELIX-LOOP-HELIX TRANSCRIPTION FACTOR, TWIST"/>
    <property type="match status" value="1"/>
</dbReference>
<keyword evidence="3" id="KW-0804">Transcription</keyword>
<dbReference type="AlphaFoldDB" id="A0A4Z2DR57"/>
<dbReference type="InterPro" id="IPR050283">
    <property type="entry name" value="E-box_TF_Regulators"/>
</dbReference>
<dbReference type="GO" id="GO:0046983">
    <property type="term" value="F:protein dimerization activity"/>
    <property type="evidence" value="ECO:0007669"/>
    <property type="project" value="InterPro"/>
</dbReference>
<evidence type="ECO:0000259" key="6">
    <source>
        <dbReference type="PROSITE" id="PS50888"/>
    </source>
</evidence>
<keyword evidence="1" id="KW-0805">Transcription regulation</keyword>
<dbReference type="InterPro" id="IPR036638">
    <property type="entry name" value="HLH_DNA-bd_sf"/>
</dbReference>
<dbReference type="SUPFAM" id="SSF47459">
    <property type="entry name" value="HLH, helix-loop-helix DNA-binding domain"/>
    <property type="match status" value="1"/>
</dbReference>
<dbReference type="FunFam" id="4.10.280.10:FF:000035">
    <property type="entry name" value="Pancreas-specific transcription factor 1a"/>
    <property type="match status" value="1"/>
</dbReference>
<sequence>MVFNEPDQFVMSNSNLTNFAISNCNHSQFTSRLTTEVTFDANSLPASFLRNSIQNWFTPIMDEYHDSKTTMPNNETKHCWEHQTPQQLATYGFQQPLQLSQRIWSSYNTQSLMSNIQQPVHFTAQELVVKLPLTNFNLETNNELPHFKEKYVASEVMNSNVGTKELDSTSTAYNTWSNSINNKFSSPKLFKSIQNDMKQLTSGSSEKFHINQNCLYSNSIGDTTSNKHSIMVPISANVMQSTCLNYDNFDDFTYDLDNDSSNCSSVSYNSSNTYRTRSLLSSRSNNNKLLYRSNRMKIMHIRKTGRFKSQSLHTFQRQAANMRERRRMQSINKAFEGLRSHIPTLPYEKRLSKVDTLRLAIGYIHFLQEIVQAHSKDETNLKSMSANSDTNSNRNDCYDEDDVDGCEEIIESDDQNRSLHKKNSSLAKNSSISTGNSKQDRLQSRGSFAINKFSSNYNTEDENKINKERKIILNLPKRIFENMIAQNNATLHDTRNFDELAHMNSKSLTINNSYHQSEQILFGHSLSWHRDSPPWSRNNSLNSNNILIAKVWIPEKLDCIKAV</sequence>
<dbReference type="EMBL" id="SKCS01000064">
    <property type="protein sequence ID" value="TNN18857.1"/>
    <property type="molecule type" value="Genomic_DNA"/>
</dbReference>
<dbReference type="Gene3D" id="4.10.280.10">
    <property type="entry name" value="Helix-loop-helix DNA-binding domain"/>
    <property type="match status" value="1"/>
</dbReference>
<evidence type="ECO:0000256" key="2">
    <source>
        <dbReference type="ARBA" id="ARBA00023125"/>
    </source>
</evidence>
<keyword evidence="2" id="KW-0238">DNA-binding</keyword>
<dbReference type="PANTHER" id="PTHR23349:SF112">
    <property type="entry name" value="48 RELATED 1, ISOFORM B"/>
    <property type="match status" value="1"/>
</dbReference>
<evidence type="ECO:0000256" key="5">
    <source>
        <dbReference type="SAM" id="MobiDB-lite"/>
    </source>
</evidence>
<dbReference type="SMART" id="SM00353">
    <property type="entry name" value="HLH"/>
    <property type="match status" value="1"/>
</dbReference>
<dbReference type="InterPro" id="IPR011598">
    <property type="entry name" value="bHLH_dom"/>
</dbReference>
<evidence type="ECO:0000313" key="8">
    <source>
        <dbReference type="Proteomes" id="UP000311919"/>
    </source>
</evidence>
<dbReference type="Pfam" id="PF00010">
    <property type="entry name" value="HLH"/>
    <property type="match status" value="1"/>
</dbReference>
<feature type="domain" description="BHLH" evidence="6">
    <location>
        <begin position="315"/>
        <end position="367"/>
    </location>
</feature>
<accession>A0A4Z2DR57</accession>